<dbReference type="AlphaFoldDB" id="T1J4H9"/>
<dbReference type="Proteomes" id="UP000014500">
    <property type="component" value="Unassembled WGS sequence"/>
</dbReference>
<feature type="region of interest" description="Disordered" evidence="2">
    <location>
        <begin position="367"/>
        <end position="401"/>
    </location>
</feature>
<dbReference type="InterPro" id="IPR001810">
    <property type="entry name" value="F-box_dom"/>
</dbReference>
<dbReference type="PANTHER" id="PTHR13252">
    <property type="entry name" value="F-BOX ONLY PROTEIN 28"/>
    <property type="match status" value="1"/>
</dbReference>
<dbReference type="CDD" id="cd22100">
    <property type="entry name" value="F-box_FBXO28"/>
    <property type="match status" value="1"/>
</dbReference>
<dbReference type="GO" id="GO:0005634">
    <property type="term" value="C:nucleus"/>
    <property type="evidence" value="ECO:0007669"/>
    <property type="project" value="TreeGrafter"/>
</dbReference>
<keyword evidence="1" id="KW-0175">Coiled coil</keyword>
<evidence type="ECO:0000313" key="4">
    <source>
        <dbReference type="EnsemblMetazoa" id="SMAR008515-PA"/>
    </source>
</evidence>
<dbReference type="EnsemblMetazoa" id="SMAR008515-RA">
    <property type="protein sequence ID" value="SMAR008515-PA"/>
    <property type="gene ID" value="SMAR008515"/>
</dbReference>
<organism evidence="4 5">
    <name type="scientific">Strigamia maritima</name>
    <name type="common">European centipede</name>
    <name type="synonym">Geophilus maritimus</name>
    <dbReference type="NCBI Taxonomy" id="126957"/>
    <lineage>
        <taxon>Eukaryota</taxon>
        <taxon>Metazoa</taxon>
        <taxon>Ecdysozoa</taxon>
        <taxon>Arthropoda</taxon>
        <taxon>Myriapoda</taxon>
        <taxon>Chilopoda</taxon>
        <taxon>Pleurostigmophora</taxon>
        <taxon>Geophilomorpha</taxon>
        <taxon>Linotaeniidae</taxon>
        <taxon>Strigamia</taxon>
    </lineage>
</organism>
<dbReference type="PhylomeDB" id="T1J4H9"/>
<evidence type="ECO:0000256" key="2">
    <source>
        <dbReference type="SAM" id="MobiDB-lite"/>
    </source>
</evidence>
<dbReference type="SUPFAM" id="SSF81383">
    <property type="entry name" value="F-box domain"/>
    <property type="match status" value="1"/>
</dbReference>
<accession>T1J4H9</accession>
<protein>
    <recommendedName>
        <fullName evidence="3">F-box domain-containing protein</fullName>
    </recommendedName>
</protein>
<dbReference type="PANTHER" id="PTHR13252:SF1">
    <property type="entry name" value="DAMPENED, ISOFORM A"/>
    <property type="match status" value="1"/>
</dbReference>
<dbReference type="InterPro" id="IPR039719">
    <property type="entry name" value="FBXO28"/>
</dbReference>
<feature type="region of interest" description="Disordered" evidence="2">
    <location>
        <begin position="196"/>
        <end position="216"/>
    </location>
</feature>
<proteinExistence type="predicted"/>
<feature type="domain" description="F-box" evidence="3">
    <location>
        <begin position="18"/>
        <end position="66"/>
    </location>
</feature>
<dbReference type="GO" id="GO:0003713">
    <property type="term" value="F:transcription coactivator activity"/>
    <property type="evidence" value="ECO:0007669"/>
    <property type="project" value="TreeGrafter"/>
</dbReference>
<dbReference type="InterPro" id="IPR036047">
    <property type="entry name" value="F-box-like_dom_sf"/>
</dbReference>
<dbReference type="HOGENOM" id="CLU_024146_4_1_1"/>
<evidence type="ECO:0000313" key="5">
    <source>
        <dbReference type="Proteomes" id="UP000014500"/>
    </source>
</evidence>
<dbReference type="OMA" id="MCLDSAP"/>
<feature type="coiled-coil region" evidence="1">
    <location>
        <begin position="260"/>
        <end position="294"/>
    </location>
</feature>
<sequence length="401" mass="46869">MQSVIKSTPTKKSISDHQLKIIDLPREILEKFFSYVSFEQISKSRLVCKQFELICSSMLNTSFYRVQAIMLSRFQAIKAQMPRRESARRKHPAAREYDIVETMHMRLTLLQMSFGKHIERKHCCFFAGEILDEVYRILRYMKTTPTLARAYKVTDELFDLSTMAMEYFKEQIEPSLPEIKYFGSEFLTTLPSSRSSRSWKMLDTPGPSTSTSSSSFDWSLLNEETSEPSDSDDRLNKKLNYVQQIMKKQEKRHWKLVRDVKKYQTLMKAQKNRIKELTNRLDECNKKEEETSNKFNAILQEVNKCKTELQYWRSKSPANQICSICSTESDDNDRSPMKQNCGSESCVTNSPSINQDFVPIITANTDNRNTSVNVPYSKYMSEESEQPLTKRLKRDVEFENS</sequence>
<reference evidence="4" key="2">
    <citation type="submission" date="2015-02" db="UniProtKB">
        <authorList>
            <consortium name="EnsemblMetazoa"/>
        </authorList>
    </citation>
    <scope>IDENTIFICATION</scope>
</reference>
<name>T1J4H9_STRMM</name>
<dbReference type="EMBL" id="JH431845">
    <property type="status" value="NOT_ANNOTATED_CDS"/>
    <property type="molecule type" value="Genomic_DNA"/>
</dbReference>
<keyword evidence="5" id="KW-1185">Reference proteome</keyword>
<dbReference type="PROSITE" id="PS50181">
    <property type="entry name" value="FBOX"/>
    <property type="match status" value="1"/>
</dbReference>
<dbReference type="Pfam" id="PF12937">
    <property type="entry name" value="F-box-like"/>
    <property type="match status" value="1"/>
</dbReference>
<reference evidence="5" key="1">
    <citation type="submission" date="2011-05" db="EMBL/GenBank/DDBJ databases">
        <authorList>
            <person name="Richards S.R."/>
            <person name="Qu J."/>
            <person name="Jiang H."/>
            <person name="Jhangiani S.N."/>
            <person name="Agravi P."/>
            <person name="Goodspeed R."/>
            <person name="Gross S."/>
            <person name="Mandapat C."/>
            <person name="Jackson L."/>
            <person name="Mathew T."/>
            <person name="Pu L."/>
            <person name="Thornton R."/>
            <person name="Saada N."/>
            <person name="Wilczek-Boney K.B."/>
            <person name="Lee S."/>
            <person name="Kovar C."/>
            <person name="Wu Y."/>
            <person name="Scherer S.E."/>
            <person name="Worley K.C."/>
            <person name="Muzny D.M."/>
            <person name="Gibbs R."/>
        </authorList>
    </citation>
    <scope>NUCLEOTIDE SEQUENCE</scope>
    <source>
        <strain evidence="5">Brora</strain>
    </source>
</reference>
<evidence type="ECO:0000259" key="3">
    <source>
        <dbReference type="PROSITE" id="PS50181"/>
    </source>
</evidence>
<evidence type="ECO:0000256" key="1">
    <source>
        <dbReference type="SAM" id="Coils"/>
    </source>
</evidence>
<dbReference type="eggNOG" id="ENOG502QSMX">
    <property type="taxonomic scope" value="Eukaryota"/>
</dbReference>